<evidence type="ECO:0000313" key="7">
    <source>
        <dbReference type="Proteomes" id="UP000549343"/>
    </source>
</evidence>
<dbReference type="InterPro" id="IPR002645">
    <property type="entry name" value="STAS_dom"/>
</dbReference>
<evidence type="ECO:0000313" key="5">
    <source>
        <dbReference type="EMBL" id="GAA0568796.1"/>
    </source>
</evidence>
<dbReference type="PROSITE" id="PS50801">
    <property type="entry name" value="STAS"/>
    <property type="match status" value="1"/>
</dbReference>
<dbReference type="PANTHER" id="PTHR33495">
    <property type="entry name" value="ANTI-SIGMA FACTOR ANTAGONIST TM_1081-RELATED-RELATED"/>
    <property type="match status" value="1"/>
</dbReference>
<name>A0A7W7MWK9_9ACTN</name>
<dbReference type="InterPro" id="IPR003658">
    <property type="entry name" value="Anti-sigma_ant"/>
</dbReference>
<organism evidence="6 7">
    <name type="scientific">Actinomadura livida</name>
    <dbReference type="NCBI Taxonomy" id="79909"/>
    <lineage>
        <taxon>Bacteria</taxon>
        <taxon>Bacillati</taxon>
        <taxon>Actinomycetota</taxon>
        <taxon>Actinomycetes</taxon>
        <taxon>Streptosporangiales</taxon>
        <taxon>Thermomonosporaceae</taxon>
        <taxon>Actinomadura</taxon>
    </lineage>
</organism>
<dbReference type="GO" id="GO:0043856">
    <property type="term" value="F:anti-sigma factor antagonist activity"/>
    <property type="evidence" value="ECO:0007669"/>
    <property type="project" value="InterPro"/>
</dbReference>
<proteinExistence type="inferred from homology"/>
<sequence length="146" mass="15269">MAVGDAMPDRISVANTQQDGWSVTTVAGELDIFTAPALESQLLPLIGTQATEQYAIDLAGVEFCDSAGLNAFIRAWKRALAMGCRLILVRPSRRVVDLLRITGVDQAIEVLDSLPPAITLSGEAAVNTPKTPPAGASDSGKPDPVA</sequence>
<reference evidence="5 8" key="1">
    <citation type="journal article" date="2019" name="Int. J. Syst. Evol. Microbiol.">
        <title>The Global Catalogue of Microorganisms (GCM) 10K type strain sequencing project: providing services to taxonomists for standard genome sequencing and annotation.</title>
        <authorList>
            <consortium name="The Broad Institute Genomics Platform"/>
            <consortium name="The Broad Institute Genome Sequencing Center for Infectious Disease"/>
            <person name="Wu L."/>
            <person name="Ma J."/>
        </authorList>
    </citation>
    <scope>NUCLEOTIDE SEQUENCE [LARGE SCALE GENOMIC DNA]</scope>
    <source>
        <strain evidence="5 8">JCM 10667</strain>
    </source>
</reference>
<dbReference type="Proteomes" id="UP001501427">
    <property type="component" value="Unassembled WGS sequence"/>
</dbReference>
<comment type="similarity">
    <text evidence="1 2">Belongs to the anti-sigma-factor antagonist family.</text>
</comment>
<reference evidence="6 7" key="2">
    <citation type="submission" date="2020-08" db="EMBL/GenBank/DDBJ databases">
        <title>Sequencing the genomes of 1000 actinobacteria strains.</title>
        <authorList>
            <person name="Klenk H.-P."/>
        </authorList>
    </citation>
    <scope>NUCLEOTIDE SEQUENCE [LARGE SCALE GENOMIC DNA]</scope>
    <source>
        <strain evidence="6 7">DSM 44772</strain>
    </source>
</reference>
<dbReference type="NCBIfam" id="TIGR00377">
    <property type="entry name" value="ant_ant_sig"/>
    <property type="match status" value="1"/>
</dbReference>
<gene>
    <name evidence="6" type="ORF">F4557_001343</name>
    <name evidence="5" type="ORF">GCM10009546_34430</name>
</gene>
<evidence type="ECO:0000259" key="4">
    <source>
        <dbReference type="PROSITE" id="PS50801"/>
    </source>
</evidence>
<evidence type="ECO:0000256" key="2">
    <source>
        <dbReference type="RuleBase" id="RU003749"/>
    </source>
</evidence>
<feature type="domain" description="STAS" evidence="4">
    <location>
        <begin position="11"/>
        <end position="121"/>
    </location>
</feature>
<evidence type="ECO:0000256" key="3">
    <source>
        <dbReference type="SAM" id="MobiDB-lite"/>
    </source>
</evidence>
<evidence type="ECO:0000313" key="6">
    <source>
        <dbReference type="EMBL" id="MBB4772925.1"/>
    </source>
</evidence>
<evidence type="ECO:0000256" key="1">
    <source>
        <dbReference type="ARBA" id="ARBA00009013"/>
    </source>
</evidence>
<accession>A0A7W7MWK9</accession>
<feature type="region of interest" description="Disordered" evidence="3">
    <location>
        <begin position="122"/>
        <end position="146"/>
    </location>
</feature>
<dbReference type="PANTHER" id="PTHR33495:SF2">
    <property type="entry name" value="ANTI-SIGMA FACTOR ANTAGONIST TM_1081-RELATED"/>
    <property type="match status" value="1"/>
</dbReference>
<dbReference type="Proteomes" id="UP000549343">
    <property type="component" value="Unassembled WGS sequence"/>
</dbReference>
<dbReference type="EMBL" id="JACHMV010000001">
    <property type="protein sequence ID" value="MBB4772925.1"/>
    <property type="molecule type" value="Genomic_DNA"/>
</dbReference>
<protein>
    <recommendedName>
        <fullName evidence="2">Anti-sigma factor antagonist</fullName>
    </recommendedName>
</protein>
<dbReference type="SUPFAM" id="SSF52091">
    <property type="entry name" value="SpoIIaa-like"/>
    <property type="match status" value="1"/>
</dbReference>
<reference evidence="5" key="3">
    <citation type="submission" date="2023-12" db="EMBL/GenBank/DDBJ databases">
        <authorList>
            <person name="Sun Q."/>
            <person name="Inoue M."/>
        </authorList>
    </citation>
    <scope>NUCLEOTIDE SEQUENCE</scope>
    <source>
        <strain evidence="5">JCM 10667</strain>
    </source>
</reference>
<keyword evidence="8" id="KW-1185">Reference proteome</keyword>
<dbReference type="Pfam" id="PF01740">
    <property type="entry name" value="STAS"/>
    <property type="match status" value="1"/>
</dbReference>
<dbReference type="InterPro" id="IPR036513">
    <property type="entry name" value="STAS_dom_sf"/>
</dbReference>
<comment type="caution">
    <text evidence="6">The sequence shown here is derived from an EMBL/GenBank/DDBJ whole genome shotgun (WGS) entry which is preliminary data.</text>
</comment>
<dbReference type="Gene3D" id="3.30.750.24">
    <property type="entry name" value="STAS domain"/>
    <property type="match status" value="1"/>
</dbReference>
<dbReference type="CDD" id="cd07043">
    <property type="entry name" value="STAS_anti-anti-sigma_factors"/>
    <property type="match status" value="1"/>
</dbReference>
<dbReference type="AlphaFoldDB" id="A0A7W7MWK9"/>
<evidence type="ECO:0000313" key="8">
    <source>
        <dbReference type="Proteomes" id="UP001501427"/>
    </source>
</evidence>
<dbReference type="EMBL" id="BAAAHD010000026">
    <property type="protein sequence ID" value="GAA0568796.1"/>
    <property type="molecule type" value="Genomic_DNA"/>
</dbReference>
<dbReference type="RefSeq" id="WP_184880713.1">
    <property type="nucleotide sequence ID" value="NZ_BAAAHD010000026.1"/>
</dbReference>